<feature type="transmembrane region" description="Helical" evidence="2">
    <location>
        <begin position="176"/>
        <end position="197"/>
    </location>
</feature>
<keyword evidence="2" id="KW-0812">Transmembrane</keyword>
<dbReference type="STRING" id="504800.SAMN04488085_10762"/>
<feature type="transmembrane region" description="Helical" evidence="2">
    <location>
        <begin position="76"/>
        <end position="103"/>
    </location>
</feature>
<dbReference type="InterPro" id="IPR013099">
    <property type="entry name" value="K_chnl_dom"/>
</dbReference>
<dbReference type="InParanoid" id="A0A1I4FAU8"/>
<feature type="region of interest" description="Disordered" evidence="1">
    <location>
        <begin position="1"/>
        <end position="41"/>
    </location>
</feature>
<dbReference type="AlphaFoldDB" id="A0A1I4FAU8"/>
<evidence type="ECO:0000259" key="3">
    <source>
        <dbReference type="Pfam" id="PF07885"/>
    </source>
</evidence>
<proteinExistence type="predicted"/>
<evidence type="ECO:0000256" key="2">
    <source>
        <dbReference type="SAM" id="Phobius"/>
    </source>
</evidence>
<feature type="domain" description="Potassium channel" evidence="3">
    <location>
        <begin position="121"/>
        <end position="201"/>
    </location>
</feature>
<evidence type="ECO:0000256" key="1">
    <source>
        <dbReference type="SAM" id="MobiDB-lite"/>
    </source>
</evidence>
<organism evidence="4 5">
    <name type="scientific">Geodermatophilus ruber</name>
    <dbReference type="NCBI Taxonomy" id="504800"/>
    <lineage>
        <taxon>Bacteria</taxon>
        <taxon>Bacillati</taxon>
        <taxon>Actinomycetota</taxon>
        <taxon>Actinomycetes</taxon>
        <taxon>Geodermatophilales</taxon>
        <taxon>Geodermatophilaceae</taxon>
        <taxon>Geodermatophilus</taxon>
    </lineage>
</organism>
<name>A0A1I4FAU8_9ACTN</name>
<sequence>MTRLGPRGPEDSEPAADGPPSDGVDGLPPTGHAGPSSTPTRYLPARRALARAGLRTTLTVAALLVLFYRLPLERDFSAGTVVALLGGLLAVGVLVGWQVRAVLRSPYPGLRAVEALALIVPLFLLLFAVVYVVLDGSVPGSFTEALSRTDALYLVVTVFTTVGFGDITPVTEVARILVTVQMVCNLVVLGLGFKAILDAVQRRRRG</sequence>
<reference evidence="4 5" key="1">
    <citation type="submission" date="2016-10" db="EMBL/GenBank/DDBJ databases">
        <authorList>
            <person name="de Groot N.N."/>
        </authorList>
    </citation>
    <scope>NUCLEOTIDE SEQUENCE [LARGE SCALE GENOMIC DNA]</scope>
    <source>
        <strain evidence="4 5">DSM 45317</strain>
    </source>
</reference>
<protein>
    <submittedName>
        <fullName evidence="4">Ion channel</fullName>
    </submittedName>
</protein>
<evidence type="ECO:0000313" key="5">
    <source>
        <dbReference type="Proteomes" id="UP000199152"/>
    </source>
</evidence>
<dbReference type="Pfam" id="PF07885">
    <property type="entry name" value="Ion_trans_2"/>
    <property type="match status" value="1"/>
</dbReference>
<dbReference type="SUPFAM" id="SSF81324">
    <property type="entry name" value="Voltage-gated potassium channels"/>
    <property type="match status" value="1"/>
</dbReference>
<keyword evidence="5" id="KW-1185">Reference proteome</keyword>
<evidence type="ECO:0000313" key="4">
    <source>
        <dbReference type="EMBL" id="SFL15004.1"/>
    </source>
</evidence>
<feature type="transmembrane region" description="Helical" evidence="2">
    <location>
        <begin position="52"/>
        <end position="70"/>
    </location>
</feature>
<dbReference type="EMBL" id="FOSW01000007">
    <property type="protein sequence ID" value="SFL15004.1"/>
    <property type="molecule type" value="Genomic_DNA"/>
</dbReference>
<gene>
    <name evidence="4" type="ORF">SAMN04488085_10762</name>
</gene>
<keyword evidence="2" id="KW-0472">Membrane</keyword>
<dbReference type="Proteomes" id="UP000199152">
    <property type="component" value="Unassembled WGS sequence"/>
</dbReference>
<feature type="transmembrane region" description="Helical" evidence="2">
    <location>
        <begin position="115"/>
        <end position="134"/>
    </location>
</feature>
<dbReference type="Gene3D" id="1.10.287.70">
    <property type="match status" value="1"/>
</dbReference>
<keyword evidence="2" id="KW-1133">Transmembrane helix</keyword>
<accession>A0A1I4FAU8</accession>